<dbReference type="EMBL" id="JACBYV010000001">
    <property type="protein sequence ID" value="NYH71409.1"/>
    <property type="molecule type" value="Genomic_DNA"/>
</dbReference>
<proteinExistence type="predicted"/>
<gene>
    <name evidence="2" type="ORF">FHR27_000019</name>
</gene>
<keyword evidence="1" id="KW-0812">Transmembrane</keyword>
<evidence type="ECO:0000256" key="1">
    <source>
        <dbReference type="SAM" id="Phobius"/>
    </source>
</evidence>
<name>A0A7Y9XJY2_9GAMM</name>
<keyword evidence="1" id="KW-0472">Membrane</keyword>
<evidence type="ECO:0000313" key="2">
    <source>
        <dbReference type="EMBL" id="NYH71409.1"/>
    </source>
</evidence>
<protein>
    <submittedName>
        <fullName evidence="2">Uncharacterized protein</fullName>
    </submittedName>
</protein>
<organism evidence="2 3">
    <name type="scientific">Phytopseudomonas flavescens</name>
    <dbReference type="NCBI Taxonomy" id="29435"/>
    <lineage>
        <taxon>Bacteria</taxon>
        <taxon>Pseudomonadati</taxon>
        <taxon>Pseudomonadota</taxon>
        <taxon>Gammaproteobacteria</taxon>
        <taxon>Pseudomonadales</taxon>
        <taxon>Pseudomonadaceae</taxon>
        <taxon>Phytopseudomonas</taxon>
    </lineage>
</organism>
<feature type="transmembrane region" description="Helical" evidence="1">
    <location>
        <begin position="54"/>
        <end position="72"/>
    </location>
</feature>
<comment type="caution">
    <text evidence="2">The sequence shown here is derived from an EMBL/GenBank/DDBJ whole genome shotgun (WGS) entry which is preliminary data.</text>
</comment>
<dbReference type="Proteomes" id="UP000578688">
    <property type="component" value="Unassembled WGS sequence"/>
</dbReference>
<dbReference type="RefSeq" id="WP_179537479.1">
    <property type="nucleotide sequence ID" value="NZ_JACBYV010000001.1"/>
</dbReference>
<dbReference type="AlphaFoldDB" id="A0A7Y9XJY2"/>
<feature type="transmembrane region" description="Helical" evidence="1">
    <location>
        <begin position="7"/>
        <end position="34"/>
    </location>
</feature>
<reference evidence="2 3" key="1">
    <citation type="submission" date="2020-07" db="EMBL/GenBank/DDBJ databases">
        <title>Genomic analyses of the natural microbiome of Caenorhabditis elegans.</title>
        <authorList>
            <person name="Samuel B."/>
        </authorList>
    </citation>
    <scope>NUCLEOTIDE SEQUENCE [LARGE SCALE GENOMIC DNA]</scope>
    <source>
        <strain evidence="2 3">BIGb0408</strain>
    </source>
</reference>
<evidence type="ECO:0000313" key="3">
    <source>
        <dbReference type="Proteomes" id="UP000578688"/>
    </source>
</evidence>
<keyword evidence="1" id="KW-1133">Transmembrane helix</keyword>
<accession>A0A7Y9XJY2</accession>
<sequence length="80" mass="9025">MKMIRKYGFIFFIPVFYIAGVFATIYVARIFAVSYCLGINHFDFIKEAVRAGELGLKVGGLIALITCACIIFDRYKKKGC</sequence>
<keyword evidence="3" id="KW-1185">Reference proteome</keyword>